<keyword evidence="2" id="KW-0812">Transmembrane</keyword>
<gene>
    <name evidence="3" type="ORF">CFP71_20355</name>
</gene>
<keyword evidence="2" id="KW-0472">Membrane</keyword>
<evidence type="ECO:0000256" key="1">
    <source>
        <dbReference type="SAM" id="MobiDB-lite"/>
    </source>
</evidence>
<protein>
    <submittedName>
        <fullName evidence="3">Uncharacterized protein</fullName>
    </submittedName>
</protein>
<feature type="transmembrane region" description="Helical" evidence="2">
    <location>
        <begin position="79"/>
        <end position="106"/>
    </location>
</feature>
<feature type="compositionally biased region" description="Polar residues" evidence="1">
    <location>
        <begin position="381"/>
        <end position="397"/>
    </location>
</feature>
<feature type="region of interest" description="Disordered" evidence="1">
    <location>
        <begin position="315"/>
        <end position="334"/>
    </location>
</feature>
<feature type="region of interest" description="Disordered" evidence="1">
    <location>
        <begin position="434"/>
        <end position="462"/>
    </location>
</feature>
<dbReference type="EMBL" id="NMQT01000072">
    <property type="protein sequence ID" value="OXM53988.1"/>
    <property type="molecule type" value="Genomic_DNA"/>
</dbReference>
<proteinExistence type="predicted"/>
<feature type="compositionally biased region" description="Polar residues" evidence="1">
    <location>
        <begin position="318"/>
        <end position="327"/>
    </location>
</feature>
<feature type="region of interest" description="Disordered" evidence="1">
    <location>
        <begin position="1537"/>
        <end position="1558"/>
    </location>
</feature>
<organism evidence="3 4">
    <name type="scientific">Amycolatopsis thailandensis</name>
    <dbReference type="NCBI Taxonomy" id="589330"/>
    <lineage>
        <taxon>Bacteria</taxon>
        <taxon>Bacillati</taxon>
        <taxon>Actinomycetota</taxon>
        <taxon>Actinomycetes</taxon>
        <taxon>Pseudonocardiales</taxon>
        <taxon>Pseudonocardiaceae</taxon>
        <taxon>Amycolatopsis</taxon>
    </lineage>
</organism>
<dbReference type="Proteomes" id="UP000215223">
    <property type="component" value="Unassembled WGS sequence"/>
</dbReference>
<feature type="region of interest" description="Disordered" evidence="1">
    <location>
        <begin position="1208"/>
        <end position="1238"/>
    </location>
</feature>
<evidence type="ECO:0000313" key="3">
    <source>
        <dbReference type="EMBL" id="OXM53988.1"/>
    </source>
</evidence>
<feature type="region of interest" description="Disordered" evidence="1">
    <location>
        <begin position="834"/>
        <end position="853"/>
    </location>
</feature>
<accession>A0A229S4Z7</accession>
<comment type="caution">
    <text evidence="3">The sequence shown here is derived from an EMBL/GenBank/DDBJ whole genome shotgun (WGS) entry which is preliminary data.</text>
</comment>
<feature type="region of interest" description="Disordered" evidence="1">
    <location>
        <begin position="352"/>
        <end position="371"/>
    </location>
</feature>
<evidence type="ECO:0000313" key="4">
    <source>
        <dbReference type="Proteomes" id="UP000215223"/>
    </source>
</evidence>
<name>A0A229S4Z7_9PSEU</name>
<keyword evidence="4" id="KW-1185">Reference proteome</keyword>
<sequence length="2135" mass="228806">MTALWLAWAEFETAAAAYRAAAGAAGTATAEALAGETGEFFGHYLGSTVPEVLDALTRGAGELAKMAKNAAADVYKTKVMFVVFAAFALATVIELLVSVIGALFVAPVLAAARISIGVIWRALITKLGALTRPVILRGLAETGKQTAKFAAIGAGLMAGTDFGVQAQQVADGLRDGWDTRSLTSSLVGGLLGGGFAGLFHAGAGLIRSTAFSLEGRLVKTSAGKIVTAPEGPLLTELAGPLKAVGHVAYGTGQVGAALLTAPLINVLTGNAGANPFLGIVSAFSAHGGGRAATGGAPALDSIHVPALPTFTIPEAETGATTEKSPTGSAEPGARPTYTVAALTQPVQPAAATVAGDSRLDTTSSGERATAPAHFRSARVQAPSSVLAPQTVPSTSTGPRLVPGDDGSVAVMPERNVERALSSATTSFLTEQAGVTPHPEAVQGSPAPDPGRTPSELFQGIPTHSPVQPVRAIPLPGGGGVAFITGPQTRTVLNAFPYPEPGVFRLVSHQHGGHLLFPGDDHRPLPHRPDQVAEVLAHLDPRLRSWHAFKTVELWACDLLPDHTSSLGHAVRTVLGADLSVAHPGRPVYVTPQGTVHTTDPGVEGTLALGPKQSTTDIGTGSGGALKRRHAAHPDTTADLIALVGHETATRLTAATTALLHRYGDLGRPHLLAYLRGGNGELYKPMVAGAVIRLARETVVKNDELWNPLYRGEHRHGTFDLDRPDDLTVWLWQQAIIRPHATADKIARTAVESGFIDCDGHLLTGARQAIKAAEADARRNLELYLPNFQHRAKIADLADRLLSDPTLSQAAIIERLRDRNVQGTDAELQQFVKERREAQDTRAAAGDQPDAHPGKTFLGHSLDADRLTDHELIDKIAYAAAWADTRATPEDLTRGLIEEGITGAWANLLRLVSAAVAEATRNGDRLSLLDSENPAHGDAIRSRIGTILRVSPELRGPAQVKRLARHMRMRHISGGQSALDEHARAALEAPPDHLGTGIETTGPEIDPITIRAGELDPANEEHRRVIDELARKVVAENGGLGSATLSFHLNREGVARKSGITEAITRAVEEAEADGSLWRPGYRGRPQEHRFDTDDPNDFTAVLWQLAISHPHEKATEIARRAEHAGLVASRETLTGYAKKAIEAAERHHRRRPVLNIKDREKDPRVDALLDSVVPAFMKKNPDIGVNALLTVLKAHNLEGRKEALRAAVGKRRTAVTQPSTLDTGDHRVETGPEGDSLPLVSDGKFLGRSLDADDPEDHGWIDKLAYAAAWADKSATPEDLTRRLMGQGIKGSYSTLAALVREAVTDAVKNGDRLERLSADSAFVRHDVQRRIGELLLRDASLRDPGNPDRVAQLVKQMRVRHIAGSQHGLRAHAESMLEIQPHRPLPDSSGIPVRSPVRPVRAIPLPDRIGFAFVQERYAANIAAAFPTPEPGVLRIVVDHDNGVFSLPGFLGGEITHTPDQLIEVISTLPIPLATWNTIGEIRLWACRITEADGYARLVLALRDHPSFAAGGLRLSVAHPGLPIHITPDGHVQHVASSTPGTLTLGPGHPEAGPSTLTPAQTHVSRQLTRLSDQLAQAKRHITALPAAFEPRLRAEIDQKQALLSRVTVRDLTVQDARGLPGRLETVDRLVDALRDARLQRMAALHDAAIARIGRGESPLRFYPDGVPNGVTGRPDARFGLEIEFQLLSEEFDADVGSLGKQLEAEGFLEWNDGKGFQDTETDPGRWTLVTEEGDEGGVELRSPILQGGPGNWTKVARVLHSIRNYRDSEGEPVTAGAMGGHVNLSFEHQPGLPVNGRLAQLGKVFEDVLYRLGNHRGQGSSPRQLTEVGPNPLPLANVTSRAEVRSLNFDRNEAINFTHVAGSASDRYEFRFWAGALTEAEWQVHAEISGAMLLAAENPSLDGVLRERLTRPRLVGHTPEFSSPREELAYLLDFLELLPLSPHAEEQAVALHSWTRPLTVTRNNDRRYRAQTVIGPGGRGWYFPMRGSSIEDAVATASRLPRYPHAEIVAATLTSGEDAVDAWTSGPLSFGDFLHALSSRDVTLRAQSARLDGPRIVLAVRNGAAQLGPTVSRGMQEPVVVTEGQVRITPDGRLETDTEWIELASGSVRLRTGQKDLGAALEAMNDMHSEDDY</sequence>
<evidence type="ECO:0000256" key="2">
    <source>
        <dbReference type="SAM" id="Phobius"/>
    </source>
</evidence>
<reference evidence="3 4" key="1">
    <citation type="submission" date="2017-07" db="EMBL/GenBank/DDBJ databases">
        <title>Amycolatopsis thailandensis Genome sequencing and assembly.</title>
        <authorList>
            <person name="Kaur N."/>
            <person name="Mayilraj S."/>
        </authorList>
    </citation>
    <scope>NUCLEOTIDE SEQUENCE [LARGE SCALE GENOMIC DNA]</scope>
    <source>
        <strain evidence="3 4">JCM 16380</strain>
    </source>
</reference>
<feature type="region of interest" description="Disordered" evidence="1">
    <location>
        <begin position="377"/>
        <end position="404"/>
    </location>
</feature>
<keyword evidence="2" id="KW-1133">Transmembrane helix</keyword>